<dbReference type="Pfam" id="PF00294">
    <property type="entry name" value="PfkB"/>
    <property type="match status" value="1"/>
</dbReference>
<keyword evidence="8" id="KW-1185">Reference proteome</keyword>
<evidence type="ECO:0000259" key="6">
    <source>
        <dbReference type="Pfam" id="PF00294"/>
    </source>
</evidence>
<dbReference type="SUPFAM" id="SSF53613">
    <property type="entry name" value="Ribokinase-like"/>
    <property type="match status" value="1"/>
</dbReference>
<proteinExistence type="inferred from homology"/>
<sequence length="329" mass="36276">MMTVENGMCEIVSLGELLIDLIPHNDYTSEAPSYEAKVGGAPVNVLSGLAKWGHSTAYISKVGNDAFGAYLKKQVKGANIHIDSVLTEAVAPTTVAIVSLDENKNRTFDFIRNPGADQLLTKDEVNGSLIREAKVFHFGSLSLTHNPSREATLEALRVAKENQKIISYDPNYRPLLWENQAEAKRWMVEGLKWADIVKISDEEVQFITNEEDTLMASQVLAETHHIPLLFMTKGKEGALAVCNGHVLEEEGLTIKPVDTTGAGDCFMASVLHQFLVKNKPIRELTKQDLRDTLQFANRVASHSTTIKGGFSVVPTLDELDKIIRGVQHV</sequence>
<organism evidence="7 8">
    <name type="scientific">Neobacillus cucumis</name>
    <dbReference type="NCBI Taxonomy" id="1740721"/>
    <lineage>
        <taxon>Bacteria</taxon>
        <taxon>Bacillati</taxon>
        <taxon>Bacillota</taxon>
        <taxon>Bacilli</taxon>
        <taxon>Bacillales</taxon>
        <taxon>Bacillaceae</taxon>
        <taxon>Neobacillus</taxon>
    </lineage>
</organism>
<dbReference type="PANTHER" id="PTHR43085">
    <property type="entry name" value="HEXOKINASE FAMILY MEMBER"/>
    <property type="match status" value="1"/>
</dbReference>
<dbReference type="Gene3D" id="3.40.1190.20">
    <property type="match status" value="1"/>
</dbReference>
<name>A0A2N5HFG5_9BACI</name>
<evidence type="ECO:0000256" key="3">
    <source>
        <dbReference type="ARBA" id="ARBA00022741"/>
    </source>
</evidence>
<feature type="domain" description="Carbohydrate kinase PfkB" evidence="6">
    <location>
        <begin position="10"/>
        <end position="313"/>
    </location>
</feature>
<dbReference type="PANTHER" id="PTHR43085:SF1">
    <property type="entry name" value="PSEUDOURIDINE KINASE-RELATED"/>
    <property type="match status" value="1"/>
</dbReference>
<evidence type="ECO:0000256" key="4">
    <source>
        <dbReference type="ARBA" id="ARBA00022777"/>
    </source>
</evidence>
<dbReference type="GO" id="GO:0016301">
    <property type="term" value="F:kinase activity"/>
    <property type="evidence" value="ECO:0007669"/>
    <property type="project" value="UniProtKB-KW"/>
</dbReference>
<dbReference type="OrthoDB" id="9813569at2"/>
<dbReference type="AlphaFoldDB" id="A0A2N5HFG5"/>
<dbReference type="GO" id="GO:0005524">
    <property type="term" value="F:ATP binding"/>
    <property type="evidence" value="ECO:0007669"/>
    <property type="project" value="UniProtKB-KW"/>
</dbReference>
<dbReference type="Proteomes" id="UP000234950">
    <property type="component" value="Unassembled WGS sequence"/>
</dbReference>
<protein>
    <submittedName>
        <fullName evidence="7">Carbohydrate kinase</fullName>
    </submittedName>
</protein>
<dbReference type="RefSeq" id="WP_101648197.1">
    <property type="nucleotide sequence ID" value="NZ_PGVE01000044.1"/>
</dbReference>
<keyword evidence="3" id="KW-0547">Nucleotide-binding</keyword>
<evidence type="ECO:0000256" key="2">
    <source>
        <dbReference type="ARBA" id="ARBA00022679"/>
    </source>
</evidence>
<keyword evidence="2" id="KW-0808">Transferase</keyword>
<dbReference type="InterPro" id="IPR011611">
    <property type="entry name" value="PfkB_dom"/>
</dbReference>
<dbReference type="InterPro" id="IPR029056">
    <property type="entry name" value="Ribokinase-like"/>
</dbReference>
<comment type="similarity">
    <text evidence="1">Belongs to the carbohydrate kinase PfkB family.</text>
</comment>
<evidence type="ECO:0000313" key="8">
    <source>
        <dbReference type="Proteomes" id="UP000234950"/>
    </source>
</evidence>
<keyword evidence="5" id="KW-0067">ATP-binding</keyword>
<comment type="caution">
    <text evidence="7">The sequence shown here is derived from an EMBL/GenBank/DDBJ whole genome shotgun (WGS) entry which is preliminary data.</text>
</comment>
<reference evidence="7 8" key="1">
    <citation type="submission" date="2017-11" db="EMBL/GenBank/DDBJ databases">
        <title>Comparitive Functional Genomics of Dry Heat Resistant strains isolated from the Viking Spacecraft.</title>
        <authorList>
            <person name="Seuylemezian A."/>
            <person name="Cooper K."/>
            <person name="Vaishampayan P."/>
        </authorList>
    </citation>
    <scope>NUCLEOTIDE SEQUENCE [LARGE SCALE GENOMIC DNA]</scope>
    <source>
        <strain evidence="7 8">V32-6</strain>
    </source>
</reference>
<evidence type="ECO:0000256" key="5">
    <source>
        <dbReference type="ARBA" id="ARBA00022840"/>
    </source>
</evidence>
<dbReference type="InterPro" id="IPR050306">
    <property type="entry name" value="PfkB_Carbo_kinase"/>
</dbReference>
<evidence type="ECO:0000313" key="7">
    <source>
        <dbReference type="EMBL" id="PLS04270.1"/>
    </source>
</evidence>
<accession>A0A2N5HFG5</accession>
<dbReference type="EMBL" id="PGVE01000044">
    <property type="protein sequence ID" value="PLS04270.1"/>
    <property type="molecule type" value="Genomic_DNA"/>
</dbReference>
<keyword evidence="4 7" id="KW-0418">Kinase</keyword>
<dbReference type="CDD" id="cd01167">
    <property type="entry name" value="bac_FRK"/>
    <property type="match status" value="1"/>
</dbReference>
<evidence type="ECO:0000256" key="1">
    <source>
        <dbReference type="ARBA" id="ARBA00010688"/>
    </source>
</evidence>
<gene>
    <name evidence="7" type="ORF">CVD27_12270</name>
</gene>